<gene>
    <name evidence="1" type="ORF">GUH15_31770</name>
</gene>
<dbReference type="EMBL" id="JAABFR010002726">
    <property type="protein sequence ID" value="MBD4340540.1"/>
    <property type="molecule type" value="Genomic_DNA"/>
</dbReference>
<feature type="non-terminal residue" evidence="1">
    <location>
        <position position="64"/>
    </location>
</feature>
<name>A0A8I0L5X6_XANCI</name>
<dbReference type="AlphaFoldDB" id="A0A8I0L5X6"/>
<reference evidence="1" key="1">
    <citation type="submission" date="2020-01" db="EMBL/GenBank/DDBJ databases">
        <authorList>
            <person name="Richard D."/>
        </authorList>
    </citation>
    <scope>NUCLEOTIDE SEQUENCE</scope>
    <source>
        <strain evidence="1">JP541</strain>
    </source>
</reference>
<evidence type="ECO:0000313" key="2">
    <source>
        <dbReference type="Proteomes" id="UP000653002"/>
    </source>
</evidence>
<organism evidence="1 2">
    <name type="scientific">Xanthomonas citri pv. citri</name>
    <dbReference type="NCBI Taxonomy" id="611301"/>
    <lineage>
        <taxon>Bacteria</taxon>
        <taxon>Pseudomonadati</taxon>
        <taxon>Pseudomonadota</taxon>
        <taxon>Gammaproteobacteria</taxon>
        <taxon>Lysobacterales</taxon>
        <taxon>Lysobacteraceae</taxon>
        <taxon>Xanthomonas</taxon>
    </lineage>
</organism>
<sequence>MTGRKLEKEVRRRADEFEQEVHNGLALDADMKLDDLIDRWFSEYIDKKCKPKTGVEYRYLRPRI</sequence>
<dbReference type="Proteomes" id="UP000653002">
    <property type="component" value="Unassembled WGS sequence"/>
</dbReference>
<comment type="caution">
    <text evidence="1">The sequence shown here is derived from an EMBL/GenBank/DDBJ whole genome shotgun (WGS) entry which is preliminary data.</text>
</comment>
<evidence type="ECO:0000313" key="1">
    <source>
        <dbReference type="EMBL" id="MBD4340540.1"/>
    </source>
</evidence>
<accession>A0A8I0L5X6</accession>
<protein>
    <submittedName>
        <fullName evidence="1">Site-specific integrase</fullName>
    </submittedName>
</protein>
<proteinExistence type="predicted"/>